<evidence type="ECO:0000313" key="3">
    <source>
        <dbReference type="EMBL" id="PMD20665.1"/>
    </source>
</evidence>
<feature type="transmembrane region" description="Helical" evidence="2">
    <location>
        <begin position="31"/>
        <end position="59"/>
    </location>
</feature>
<reference evidence="3 4" key="1">
    <citation type="submission" date="2016-05" db="EMBL/GenBank/DDBJ databases">
        <title>A degradative enzymes factory behind the ericoid mycorrhizal symbiosis.</title>
        <authorList>
            <consortium name="DOE Joint Genome Institute"/>
            <person name="Martino E."/>
            <person name="Morin E."/>
            <person name="Grelet G."/>
            <person name="Kuo A."/>
            <person name="Kohler A."/>
            <person name="Daghino S."/>
            <person name="Barry K."/>
            <person name="Choi C."/>
            <person name="Cichocki N."/>
            <person name="Clum A."/>
            <person name="Copeland A."/>
            <person name="Hainaut M."/>
            <person name="Haridas S."/>
            <person name="Labutti K."/>
            <person name="Lindquist E."/>
            <person name="Lipzen A."/>
            <person name="Khouja H.-R."/>
            <person name="Murat C."/>
            <person name="Ohm R."/>
            <person name="Olson A."/>
            <person name="Spatafora J."/>
            <person name="Veneault-Fourrey C."/>
            <person name="Henrissat B."/>
            <person name="Grigoriev I."/>
            <person name="Martin F."/>
            <person name="Perotto S."/>
        </authorList>
    </citation>
    <scope>NUCLEOTIDE SEQUENCE [LARGE SCALE GENOMIC DNA]</scope>
    <source>
        <strain evidence="3 4">UAMH 7357</strain>
    </source>
</reference>
<evidence type="ECO:0000256" key="1">
    <source>
        <dbReference type="SAM" id="MobiDB-lite"/>
    </source>
</evidence>
<feature type="region of interest" description="Disordered" evidence="1">
    <location>
        <begin position="1"/>
        <end position="23"/>
    </location>
</feature>
<accession>A0A2J6Q317</accession>
<dbReference type="Proteomes" id="UP000235672">
    <property type="component" value="Unassembled WGS sequence"/>
</dbReference>
<dbReference type="EMBL" id="KZ613484">
    <property type="protein sequence ID" value="PMD20665.1"/>
    <property type="molecule type" value="Genomic_DNA"/>
</dbReference>
<evidence type="ECO:0000256" key="2">
    <source>
        <dbReference type="SAM" id="Phobius"/>
    </source>
</evidence>
<keyword evidence="2" id="KW-0812">Transmembrane</keyword>
<feature type="compositionally biased region" description="Polar residues" evidence="1">
    <location>
        <begin position="8"/>
        <end position="19"/>
    </location>
</feature>
<keyword evidence="4" id="KW-1185">Reference proteome</keyword>
<sequence>MTKVLSHLSRQNQASSSRHLMQRSQRKPATTVYICFKLAPCPIPACIILVLFTALTYLFPPPSHMIEKIVTNTLLESSLKQTLVCASPNSHDSLLQGGVAGLSVAARPKFEHLSHQTLRSIFQKFTAEEKKSPLLS</sequence>
<keyword evidence="2" id="KW-1133">Transmembrane helix</keyword>
<proteinExistence type="predicted"/>
<name>A0A2J6Q317_9HELO</name>
<organism evidence="3 4">
    <name type="scientific">Hyaloscypha hepaticicola</name>
    <dbReference type="NCBI Taxonomy" id="2082293"/>
    <lineage>
        <taxon>Eukaryota</taxon>
        <taxon>Fungi</taxon>
        <taxon>Dikarya</taxon>
        <taxon>Ascomycota</taxon>
        <taxon>Pezizomycotina</taxon>
        <taxon>Leotiomycetes</taxon>
        <taxon>Helotiales</taxon>
        <taxon>Hyaloscyphaceae</taxon>
        <taxon>Hyaloscypha</taxon>
    </lineage>
</organism>
<evidence type="ECO:0000313" key="4">
    <source>
        <dbReference type="Proteomes" id="UP000235672"/>
    </source>
</evidence>
<dbReference type="AlphaFoldDB" id="A0A2J6Q317"/>
<protein>
    <submittedName>
        <fullName evidence="3">Uncharacterized protein</fullName>
    </submittedName>
</protein>
<keyword evidence="2" id="KW-0472">Membrane</keyword>
<gene>
    <name evidence="3" type="ORF">NA56DRAFT_171523</name>
</gene>